<evidence type="ECO:0000313" key="2">
    <source>
        <dbReference type="EMBL" id="KAG5544870.1"/>
    </source>
</evidence>
<evidence type="ECO:0000313" key="3">
    <source>
        <dbReference type="Proteomes" id="UP000823749"/>
    </source>
</evidence>
<sequence length="170" mass="18806">MLPPLDPPLVVSPPGVGFRPWPLVTISGSGELFAMWEDNKTRSKWVFVNRSYFPNDLPEADGRPCSPESDEVYESNHGNTIVAGLIRGPCVVLPPSKFNEESGRRSRLGPGANDGLQPLYLCNDFICFNGVSSVLIMRHHNSEAIHASEYESLTSLTEIVLLSGELRRIR</sequence>
<reference evidence="2 3" key="1">
    <citation type="submission" date="2020-08" db="EMBL/GenBank/DDBJ databases">
        <title>Plant Genome Project.</title>
        <authorList>
            <person name="Zhang R.-G."/>
        </authorList>
    </citation>
    <scope>NUCLEOTIDE SEQUENCE [LARGE SCALE GENOMIC DNA]</scope>
    <source>
        <strain evidence="2">WSP0</strain>
        <tissue evidence="2">Leaf</tissue>
    </source>
</reference>
<organism evidence="2 3">
    <name type="scientific">Rhododendron griersonianum</name>
    <dbReference type="NCBI Taxonomy" id="479676"/>
    <lineage>
        <taxon>Eukaryota</taxon>
        <taxon>Viridiplantae</taxon>
        <taxon>Streptophyta</taxon>
        <taxon>Embryophyta</taxon>
        <taxon>Tracheophyta</taxon>
        <taxon>Spermatophyta</taxon>
        <taxon>Magnoliopsida</taxon>
        <taxon>eudicotyledons</taxon>
        <taxon>Gunneridae</taxon>
        <taxon>Pentapetalae</taxon>
        <taxon>asterids</taxon>
        <taxon>Ericales</taxon>
        <taxon>Ericaceae</taxon>
        <taxon>Ericoideae</taxon>
        <taxon>Rhodoreae</taxon>
        <taxon>Rhododendron</taxon>
    </lineage>
</organism>
<feature type="domain" description="C2H2-type" evidence="1">
    <location>
        <begin position="122"/>
        <end position="146"/>
    </location>
</feature>
<proteinExistence type="predicted"/>
<protein>
    <recommendedName>
        <fullName evidence="1">C2H2-type domain-containing protein</fullName>
    </recommendedName>
</protein>
<gene>
    <name evidence="2" type="ORF">RHGRI_017359</name>
</gene>
<keyword evidence="3" id="KW-1185">Reference proteome</keyword>
<dbReference type="InterPro" id="IPR013087">
    <property type="entry name" value="Znf_C2H2_type"/>
</dbReference>
<dbReference type="PROSITE" id="PS00028">
    <property type="entry name" value="ZINC_FINGER_C2H2_1"/>
    <property type="match status" value="1"/>
</dbReference>
<accession>A0AAV6JXJ0</accession>
<comment type="caution">
    <text evidence="2">The sequence shown here is derived from an EMBL/GenBank/DDBJ whole genome shotgun (WGS) entry which is preliminary data.</text>
</comment>
<evidence type="ECO:0000259" key="1">
    <source>
        <dbReference type="PROSITE" id="PS00028"/>
    </source>
</evidence>
<dbReference type="EMBL" id="JACTNZ010000006">
    <property type="protein sequence ID" value="KAG5544870.1"/>
    <property type="molecule type" value="Genomic_DNA"/>
</dbReference>
<dbReference type="Gene3D" id="2.30.30.490">
    <property type="match status" value="1"/>
</dbReference>
<dbReference type="AlphaFoldDB" id="A0AAV6JXJ0"/>
<dbReference type="InterPro" id="IPR043151">
    <property type="entry name" value="BAH_sf"/>
</dbReference>
<dbReference type="PANTHER" id="PTHR47527:SF3">
    <property type="entry name" value="RING_FYVE_PHD ZINC FINGER SUPERFAMILY PROTEIN"/>
    <property type="match status" value="1"/>
</dbReference>
<dbReference type="PANTHER" id="PTHR47527">
    <property type="entry name" value="RING/FYVE/PHD ZINC FINGER SUPERFAMILY PROTEIN"/>
    <property type="match status" value="1"/>
</dbReference>
<name>A0AAV6JXJ0_9ERIC</name>
<dbReference type="Proteomes" id="UP000823749">
    <property type="component" value="Chromosome 6"/>
</dbReference>